<feature type="transmembrane region" description="Helical" evidence="1">
    <location>
        <begin position="29"/>
        <end position="50"/>
    </location>
</feature>
<keyword evidence="1" id="KW-0812">Transmembrane</keyword>
<dbReference type="AlphaFoldDB" id="A0A0H3J4L4"/>
<evidence type="ECO:0000313" key="4">
    <source>
        <dbReference type="Proteomes" id="UP000028042"/>
    </source>
</evidence>
<keyword evidence="1" id="KW-1133">Transmembrane helix</keyword>
<evidence type="ECO:0000313" key="5">
    <source>
        <dbReference type="Proteomes" id="UP000030905"/>
    </source>
</evidence>
<proteinExistence type="predicted"/>
<gene>
    <name evidence="2" type="ORF">CLPA_c07730</name>
    <name evidence="3" type="ORF">CP6013_02378</name>
</gene>
<sequence>MKSLKLNLSNQNLIVNNKVFPSIIMNKCMNVMCCCTCCMLVMVCCCCCVINTKDMVCKIVSENLKWIKYKTTALFMKYFMRNFMGSTVVFSIA</sequence>
<dbReference type="PATRIC" id="fig|1262449.3.peg.2791"/>
<evidence type="ECO:0000313" key="2">
    <source>
        <dbReference type="EMBL" id="AJA50861.1"/>
    </source>
</evidence>
<dbReference type="EMBL" id="JPGY02000001">
    <property type="protein sequence ID" value="KRU13130.1"/>
    <property type="molecule type" value="Genomic_DNA"/>
</dbReference>
<name>A0A0H3J4L4_CLOPA</name>
<dbReference type="EMBL" id="CP009268">
    <property type="protein sequence ID" value="AJA50861.1"/>
    <property type="molecule type" value="Genomic_DNA"/>
</dbReference>
<dbReference type="KEGG" id="cpat:CLPA_c07730"/>
<dbReference type="GeneID" id="93072984"/>
<reference evidence="3" key="2">
    <citation type="submission" date="2015-10" db="EMBL/GenBank/DDBJ databases">
        <title>Improved Draft Genome Sequence of Clostridium pasteurianum Strain ATCC 6013 (DSM 525) Using a Hybrid Next-Generation Sequencing Approach.</title>
        <authorList>
            <person name="Pyne M.E."/>
            <person name="Utturkar S.M."/>
            <person name="Brown S.D."/>
            <person name="Moo-Young M."/>
            <person name="Chung D.A."/>
            <person name="Chou P.C."/>
        </authorList>
    </citation>
    <scope>NUCLEOTIDE SEQUENCE</scope>
    <source>
        <strain evidence="3">ATCC 6013</strain>
    </source>
</reference>
<evidence type="ECO:0000313" key="3">
    <source>
        <dbReference type="EMBL" id="KRU13130.1"/>
    </source>
</evidence>
<reference evidence="3 4" key="3">
    <citation type="journal article" name="Genome Announc.">
        <title>Improved Draft Genome Sequence of Clostridium pasteurianum Strain ATCC 6013 (DSM 525) Using a Hybrid Next-Generation Sequencing Approach.</title>
        <authorList>
            <person name="Pyne M.E."/>
            <person name="Utturkar S."/>
            <person name="Brown S.D."/>
            <person name="Moo-Young M."/>
            <person name="Chung D.A."/>
            <person name="Chou C.P."/>
        </authorList>
    </citation>
    <scope>NUCLEOTIDE SEQUENCE [LARGE SCALE GENOMIC DNA]</scope>
    <source>
        <strain evidence="3 4">ATCC 6013</strain>
    </source>
</reference>
<reference evidence="2 5" key="1">
    <citation type="journal article" date="2015" name="Genome Announc.">
        <title>Complete Genome Sequence of the Nitrogen-Fixing and Solvent-Producing Clostridium pasteurianum DSM 525.</title>
        <authorList>
            <person name="Poehlein A."/>
            <person name="Grosse-Honebrink A."/>
            <person name="Zhang Y."/>
            <person name="Minton N.P."/>
            <person name="Daniel R."/>
        </authorList>
    </citation>
    <scope>NUCLEOTIDE SEQUENCE [LARGE SCALE GENOMIC DNA]</scope>
    <source>
        <strain evidence="2">DSM 525</strain>
        <strain evidence="5">DSM 525 / ATCC 6013</strain>
    </source>
</reference>
<keyword evidence="5" id="KW-1185">Reference proteome</keyword>
<keyword evidence="1" id="KW-0472">Membrane</keyword>
<dbReference type="KEGG" id="cpae:CPAST_c07730"/>
<organism evidence="2 5">
    <name type="scientific">Clostridium pasteurianum DSM 525 = ATCC 6013</name>
    <dbReference type="NCBI Taxonomy" id="1262449"/>
    <lineage>
        <taxon>Bacteria</taxon>
        <taxon>Bacillati</taxon>
        <taxon>Bacillota</taxon>
        <taxon>Clostridia</taxon>
        <taxon>Eubacteriales</taxon>
        <taxon>Clostridiaceae</taxon>
        <taxon>Clostridium</taxon>
    </lineage>
</organism>
<accession>A0A0H3J4L4</accession>
<protein>
    <submittedName>
        <fullName evidence="2">Uncharacterized protein</fullName>
    </submittedName>
</protein>
<dbReference type="Proteomes" id="UP000028042">
    <property type="component" value="Unassembled WGS sequence"/>
</dbReference>
<evidence type="ECO:0000256" key="1">
    <source>
        <dbReference type="SAM" id="Phobius"/>
    </source>
</evidence>
<dbReference type="RefSeq" id="WP_003446334.1">
    <property type="nucleotide sequence ID" value="NZ_ANZB01000010.1"/>
</dbReference>
<dbReference type="Proteomes" id="UP000030905">
    <property type="component" value="Chromosome"/>
</dbReference>